<keyword evidence="4" id="KW-1133">Transmembrane helix</keyword>
<sequence length="173" mass="19927">MEIVIIVLLLASLFGVWLLSVRRKLETQEENIRNAMYQTLVQLSAEREALEGLAEFLGQTMDAETFRRMKHSLESAQTAGEAGLPEWVAEQQRELLRVQKKIAEILEGMPLLQAQETYQKYWKAAKSYEHMVETSGLIYNDSVENYNSMLHRIPDRIAAGICGFHRKKLIEIM</sequence>
<name>A0AAE3A4P0_9FIRM</name>
<dbReference type="InterPro" id="IPR007156">
    <property type="entry name" value="MamQ_LemA"/>
</dbReference>
<dbReference type="GO" id="GO:0016020">
    <property type="term" value="C:membrane"/>
    <property type="evidence" value="ECO:0007669"/>
    <property type="project" value="UniProtKB-SubCell"/>
</dbReference>
<dbReference type="SUPFAM" id="SSF140478">
    <property type="entry name" value="LemA-like"/>
    <property type="match status" value="1"/>
</dbReference>
<protein>
    <submittedName>
        <fullName evidence="6">LemA family protein</fullName>
    </submittedName>
</protein>
<dbReference type="AlphaFoldDB" id="A0AAE3A4P0"/>
<dbReference type="EMBL" id="JAJEPV010000031">
    <property type="protein sequence ID" value="MCC2120366.1"/>
    <property type="molecule type" value="Genomic_DNA"/>
</dbReference>
<evidence type="ECO:0000313" key="7">
    <source>
        <dbReference type="Proteomes" id="UP001197795"/>
    </source>
</evidence>
<dbReference type="Gene3D" id="1.20.1440.20">
    <property type="entry name" value="LemA-like domain"/>
    <property type="match status" value="1"/>
</dbReference>
<evidence type="ECO:0000256" key="3">
    <source>
        <dbReference type="ARBA" id="ARBA00022692"/>
    </source>
</evidence>
<dbReference type="PANTHER" id="PTHR34478">
    <property type="entry name" value="PROTEIN LEMA"/>
    <property type="match status" value="1"/>
</dbReference>
<keyword evidence="5" id="KW-0472">Membrane</keyword>
<dbReference type="Pfam" id="PF04011">
    <property type="entry name" value="LemA"/>
    <property type="match status" value="1"/>
</dbReference>
<evidence type="ECO:0000256" key="1">
    <source>
        <dbReference type="ARBA" id="ARBA00004167"/>
    </source>
</evidence>
<evidence type="ECO:0000256" key="4">
    <source>
        <dbReference type="ARBA" id="ARBA00022989"/>
    </source>
</evidence>
<gene>
    <name evidence="6" type="ORF">LKD75_12345</name>
</gene>
<keyword evidence="7" id="KW-1185">Reference proteome</keyword>
<organism evidence="6 7">
    <name type="scientific">Waltera acetigignens</name>
    <dbReference type="NCBI Taxonomy" id="2981769"/>
    <lineage>
        <taxon>Bacteria</taxon>
        <taxon>Bacillati</taxon>
        <taxon>Bacillota</taxon>
        <taxon>Clostridia</taxon>
        <taxon>Lachnospirales</taxon>
        <taxon>Lachnospiraceae</taxon>
        <taxon>Waltera</taxon>
    </lineage>
</organism>
<comment type="similarity">
    <text evidence="2">Belongs to the LemA family.</text>
</comment>
<dbReference type="Proteomes" id="UP001197795">
    <property type="component" value="Unassembled WGS sequence"/>
</dbReference>
<dbReference type="InterPro" id="IPR023353">
    <property type="entry name" value="LemA-like_dom_sf"/>
</dbReference>
<evidence type="ECO:0000256" key="5">
    <source>
        <dbReference type="ARBA" id="ARBA00023136"/>
    </source>
</evidence>
<comment type="subcellular location">
    <subcellularLocation>
        <location evidence="1">Membrane</location>
        <topology evidence="1">Single-pass membrane protein</topology>
    </subcellularLocation>
</comment>
<reference evidence="6 7" key="1">
    <citation type="submission" date="2021-10" db="EMBL/GenBank/DDBJ databases">
        <title>Anaerobic single-cell dispensing facilitates the cultivation of human gut bacteria.</title>
        <authorList>
            <person name="Afrizal A."/>
        </authorList>
    </citation>
    <scope>NUCLEOTIDE SEQUENCE [LARGE SCALE GENOMIC DNA]</scope>
    <source>
        <strain evidence="6 7">CLA-AA-H273</strain>
    </source>
</reference>
<evidence type="ECO:0000256" key="2">
    <source>
        <dbReference type="ARBA" id="ARBA00008854"/>
    </source>
</evidence>
<keyword evidence="3" id="KW-0812">Transmembrane</keyword>
<dbReference type="RefSeq" id="WP_118539645.1">
    <property type="nucleotide sequence ID" value="NZ_JAJEPV010000031.1"/>
</dbReference>
<evidence type="ECO:0000313" key="6">
    <source>
        <dbReference type="EMBL" id="MCC2120366.1"/>
    </source>
</evidence>
<accession>A0AAE3A4P0</accession>
<dbReference type="PANTHER" id="PTHR34478:SF1">
    <property type="entry name" value="PROTEIN LEMA"/>
    <property type="match status" value="1"/>
</dbReference>
<proteinExistence type="inferred from homology"/>
<comment type="caution">
    <text evidence="6">The sequence shown here is derived from an EMBL/GenBank/DDBJ whole genome shotgun (WGS) entry which is preliminary data.</text>
</comment>